<feature type="region of interest" description="Disordered" evidence="1">
    <location>
        <begin position="481"/>
        <end position="515"/>
    </location>
</feature>
<feature type="compositionally biased region" description="Polar residues" evidence="1">
    <location>
        <begin position="1175"/>
        <end position="1188"/>
    </location>
</feature>
<feature type="compositionally biased region" description="Polar residues" evidence="1">
    <location>
        <begin position="1103"/>
        <end position="1114"/>
    </location>
</feature>
<feature type="compositionally biased region" description="Polar residues" evidence="1">
    <location>
        <begin position="1135"/>
        <end position="1151"/>
    </location>
</feature>
<feature type="region of interest" description="Disordered" evidence="1">
    <location>
        <begin position="1077"/>
        <end position="1188"/>
    </location>
</feature>
<proteinExistence type="predicted"/>
<feature type="region of interest" description="Disordered" evidence="1">
    <location>
        <begin position="820"/>
        <end position="848"/>
    </location>
</feature>
<comment type="caution">
    <text evidence="2">The sequence shown here is derived from an EMBL/GenBank/DDBJ whole genome shotgun (WGS) entry which is preliminary data.</text>
</comment>
<feature type="compositionally biased region" description="Basic residues" evidence="1">
    <location>
        <begin position="353"/>
        <end position="362"/>
    </location>
</feature>
<feature type="region of interest" description="Disordered" evidence="1">
    <location>
        <begin position="322"/>
        <end position="386"/>
    </location>
</feature>
<evidence type="ECO:0000313" key="3">
    <source>
        <dbReference type="Proteomes" id="UP001224775"/>
    </source>
</evidence>
<name>A0AAD8XRZ4_9STRA</name>
<accession>A0AAD8XRZ4</accession>
<sequence>MSEAYTAQAATQAVIEAAIASLPFNRNDEGQYTRSDANQLLVRLRTKLKEAYTTLESTKDGMEALLDKGSNSMTDVKTTTRGNVKKIMAKYNNTTPPPDTEMTRPQAKEEAEEADIAYQAVLGAKKGIIAGITAKVGTDVTDATLMEADGSTPKSLDDVNLHELTEAVLQNADRVSNKDLRGLLLEMVNWRVDFRKKITYNVEMIKSKVANIASLGIAFPAAMIVTVILAEVENVMDNPWAREFSVPMREIRELYGYDFVHTDETLKTVVTKLATADNLRDLRAASAPSGVAHAVAAPEYPNGEYWAARSVASYDMDDGEQACAAESESESSVETVKKHKKKKKDTKKDTKRSNSRSRRSSRSRKETVNKDCKHCKKNRSTSRHPQIPEASCFWNPQWKGYRPKFICNQLEGAEFKERSGFTPALGGYPVLCGGRWEVINKEEEWKTVKTHKKSNRNKINNKKPFYIKLSNAYSTLPHFSDPLHTTEPITTQEHSTTLPSPTATENKSQRKMKRRLQTKQLLKQQKHDDDALLDYHITWAEDERTEKAKKLNNTTKGWKKVMRQTNTAKPSVIQRGRNAAYRVGTTLGRALSSCIQPNKKRVQFAKERNILTFHKTEHPIWITYDSGADGHYLTEKDRKAAGLPILRPSTKRVSVADGGVNEGVNATRLPFQNLSPKAAEADTFDRFQASLMSVGKTSDDGTISVFTKTGVTVHKEDDVLITCKGKPILIGVRDNNGRYRIPLMQQRGQWQPRRPSKKAKQVLRQANNVYDLPSTEQAIKWMHAVRGFPVKSTWLKAIKAGNYVGWPMLTVRNVQKYYPETNETPKGHMNQSRQNQRSTKAKPMKEHNSNLLKGKKAQDVYTKVYNVRETIFSDQTGKFPVQSRMPPGCHRRNAAEVAIRNFKAHFLSVLAGAADDFPLSLWDRLLPQTEITLNLIRQSNAIPTVSAYAHLSGPFDYNKMPLAPMGCDVQIHEKTDNRGTWAYHSIDGWYIRTSDEHYRTHACVTKTTKTERLTDTIQFNHKRITNPTITHADKMMKALSDSINAIGSTKGHAKQEMKDLTQMMKDAQGVVNQYPERMSEPIQTTLTNMRQRVQRRRGRNETENSGPASRTRAQTAIAEKRKEPPAANTRAKAAQRTSHIPTGRGQTSTRTMKTKKKPPSNKASTRTSRIPKYQRQPSTSRSKTTTKGIAEAVTQQINGHRKNRRLTQRIARLENEVHQAMAVMDKDTGKMLNYRQLMRNEKYREVWSRSSANEFGRLANGVGGRIKNPTNTIKFIHEHDVPTDRRKDHRRCNPKTRNSSNKYAASFSS</sequence>
<organism evidence="2 3">
    <name type="scientific">Skeletonema marinoi</name>
    <dbReference type="NCBI Taxonomy" id="267567"/>
    <lineage>
        <taxon>Eukaryota</taxon>
        <taxon>Sar</taxon>
        <taxon>Stramenopiles</taxon>
        <taxon>Ochrophyta</taxon>
        <taxon>Bacillariophyta</taxon>
        <taxon>Coscinodiscophyceae</taxon>
        <taxon>Thalassiosirophycidae</taxon>
        <taxon>Thalassiosirales</taxon>
        <taxon>Skeletonemataceae</taxon>
        <taxon>Skeletonema</taxon>
        <taxon>Skeletonema marinoi-dohrnii complex</taxon>
    </lineage>
</organism>
<feature type="compositionally biased region" description="Basic residues" evidence="1">
    <location>
        <begin position="373"/>
        <end position="382"/>
    </location>
</feature>
<gene>
    <name evidence="2" type="ORF">QTG54_016889</name>
</gene>
<feature type="compositionally biased region" description="Polar residues" evidence="1">
    <location>
        <begin position="821"/>
        <end position="838"/>
    </location>
</feature>
<feature type="compositionally biased region" description="Polar residues" evidence="1">
    <location>
        <begin position="487"/>
        <end position="506"/>
    </location>
</feature>
<feature type="compositionally biased region" description="Basic and acidic residues" evidence="1">
    <location>
        <begin position="363"/>
        <end position="372"/>
    </location>
</feature>
<protein>
    <submittedName>
        <fullName evidence="2">Uncharacterized protein</fullName>
    </submittedName>
</protein>
<feature type="compositionally biased region" description="Polar residues" evidence="1">
    <location>
        <begin position="1295"/>
        <end position="1309"/>
    </location>
</feature>
<dbReference type="Proteomes" id="UP001224775">
    <property type="component" value="Unassembled WGS sequence"/>
</dbReference>
<reference evidence="2" key="1">
    <citation type="submission" date="2023-06" db="EMBL/GenBank/DDBJ databases">
        <title>Survivors Of The Sea: Transcriptome response of Skeletonema marinoi to long-term dormancy.</title>
        <authorList>
            <person name="Pinder M.I.M."/>
            <person name="Kourtchenko O."/>
            <person name="Robertson E.K."/>
            <person name="Larsson T."/>
            <person name="Maumus F."/>
            <person name="Osuna-Cruz C.M."/>
            <person name="Vancaester E."/>
            <person name="Stenow R."/>
            <person name="Vandepoele K."/>
            <person name="Ploug H."/>
            <person name="Bruchert V."/>
            <person name="Godhe A."/>
            <person name="Topel M."/>
        </authorList>
    </citation>
    <scope>NUCLEOTIDE SEQUENCE</scope>
    <source>
        <strain evidence="2">R05AC</strain>
    </source>
</reference>
<keyword evidence="3" id="KW-1185">Reference proteome</keyword>
<dbReference type="EMBL" id="JATAAI010000067">
    <property type="protein sequence ID" value="KAK1732408.1"/>
    <property type="molecule type" value="Genomic_DNA"/>
</dbReference>
<feature type="region of interest" description="Disordered" evidence="1">
    <location>
        <begin position="90"/>
        <end position="110"/>
    </location>
</feature>
<feature type="region of interest" description="Disordered" evidence="1">
    <location>
        <begin position="1280"/>
        <end position="1309"/>
    </location>
</feature>
<evidence type="ECO:0000313" key="2">
    <source>
        <dbReference type="EMBL" id="KAK1732408.1"/>
    </source>
</evidence>
<evidence type="ECO:0000256" key="1">
    <source>
        <dbReference type="SAM" id="MobiDB-lite"/>
    </source>
</evidence>